<evidence type="ECO:0000313" key="9">
    <source>
        <dbReference type="Proteomes" id="UP000006238"/>
    </source>
</evidence>
<dbReference type="Pfam" id="PF04545">
    <property type="entry name" value="Sigma70_r4"/>
    <property type="match status" value="1"/>
</dbReference>
<gene>
    <name evidence="8" type="ORF">BUTYVIB_02213</name>
</gene>
<keyword evidence="2" id="KW-0805">Transcription regulation</keyword>
<dbReference type="GeneID" id="98917668"/>
<evidence type="ECO:0000256" key="2">
    <source>
        <dbReference type="ARBA" id="ARBA00023015"/>
    </source>
</evidence>
<dbReference type="InterPro" id="IPR036388">
    <property type="entry name" value="WH-like_DNA-bd_sf"/>
</dbReference>
<evidence type="ECO:0000256" key="5">
    <source>
        <dbReference type="ARBA" id="ARBA00023163"/>
    </source>
</evidence>
<keyword evidence="3" id="KW-0731">Sigma factor</keyword>
<dbReference type="GO" id="GO:0016987">
    <property type="term" value="F:sigma factor activity"/>
    <property type="evidence" value="ECO:0007669"/>
    <property type="project" value="UniProtKB-KW"/>
</dbReference>
<name>D4S291_9FIRM</name>
<reference evidence="8 9" key="1">
    <citation type="submission" date="2010-02" db="EMBL/GenBank/DDBJ databases">
        <authorList>
            <person name="Weinstock G."/>
            <person name="Sodergren E."/>
            <person name="Clifton S."/>
            <person name="Fulton L."/>
            <person name="Fulton B."/>
            <person name="Courtney L."/>
            <person name="Fronick C."/>
            <person name="Harrison M."/>
            <person name="Strong C."/>
            <person name="Farmer C."/>
            <person name="Delahaunty K."/>
            <person name="Markovic C."/>
            <person name="Hall O."/>
            <person name="Minx P."/>
            <person name="Tomlinson C."/>
            <person name="Mitreva M."/>
            <person name="Nelson J."/>
            <person name="Hou S."/>
            <person name="Wollam A."/>
            <person name="Pepin K.H."/>
            <person name="Johnson M."/>
            <person name="Bhonagiri V."/>
            <person name="Zhang X."/>
            <person name="Suruliraj S."/>
            <person name="Warren W."/>
            <person name="Chinwalla A."/>
            <person name="Mardis E.R."/>
            <person name="Wilson R.K."/>
        </authorList>
    </citation>
    <scope>NUCLEOTIDE SEQUENCE [LARGE SCALE GENOMIC DNA]</scope>
    <source>
        <strain evidence="8 9">DSM 2876</strain>
    </source>
</reference>
<dbReference type="HOGENOM" id="CLU_047691_9_7_9"/>
<dbReference type="InterPro" id="IPR013324">
    <property type="entry name" value="RNA_pol_sigma_r3/r4-like"/>
</dbReference>
<accession>D4S291</accession>
<dbReference type="AlphaFoldDB" id="D4S291"/>
<dbReference type="InterPro" id="IPR014284">
    <property type="entry name" value="RNA_pol_sigma-70_dom"/>
</dbReference>
<dbReference type="InterPro" id="IPR039425">
    <property type="entry name" value="RNA_pol_sigma-70-like"/>
</dbReference>
<evidence type="ECO:0000313" key="8">
    <source>
        <dbReference type="EMBL" id="EFF67648.1"/>
    </source>
</evidence>
<evidence type="ECO:0000256" key="3">
    <source>
        <dbReference type="ARBA" id="ARBA00023082"/>
    </source>
</evidence>
<dbReference type="GO" id="GO:0006352">
    <property type="term" value="P:DNA-templated transcription initiation"/>
    <property type="evidence" value="ECO:0007669"/>
    <property type="project" value="InterPro"/>
</dbReference>
<proteinExistence type="inferred from homology"/>
<evidence type="ECO:0000259" key="7">
    <source>
        <dbReference type="Pfam" id="PF04545"/>
    </source>
</evidence>
<keyword evidence="9" id="KW-1185">Reference proteome</keyword>
<comment type="caution">
    <text evidence="8">The sequence shown here is derived from an EMBL/GenBank/DDBJ whole genome shotgun (WGS) entry which is preliminary data.</text>
</comment>
<dbReference type="eggNOG" id="COG1595">
    <property type="taxonomic scope" value="Bacteria"/>
</dbReference>
<protein>
    <submittedName>
        <fullName evidence="8">Sigma-70, region 4</fullName>
    </submittedName>
</protein>
<evidence type="ECO:0000256" key="4">
    <source>
        <dbReference type="ARBA" id="ARBA00023125"/>
    </source>
</evidence>
<evidence type="ECO:0000259" key="6">
    <source>
        <dbReference type="Pfam" id="PF04542"/>
    </source>
</evidence>
<dbReference type="InterPro" id="IPR007627">
    <property type="entry name" value="RNA_pol_sigma70_r2"/>
</dbReference>
<keyword evidence="4" id="KW-0238">DNA-binding</keyword>
<dbReference type="PANTHER" id="PTHR43133:SF8">
    <property type="entry name" value="RNA POLYMERASE SIGMA FACTOR HI_1459-RELATED"/>
    <property type="match status" value="1"/>
</dbReference>
<feature type="domain" description="RNA polymerase sigma-70 region 2" evidence="6">
    <location>
        <begin position="26"/>
        <end position="91"/>
    </location>
</feature>
<dbReference type="InterPro" id="IPR013325">
    <property type="entry name" value="RNA_pol_sigma_r2"/>
</dbReference>
<dbReference type="Proteomes" id="UP000006238">
    <property type="component" value="Unassembled WGS sequence"/>
</dbReference>
<dbReference type="NCBIfam" id="TIGR02937">
    <property type="entry name" value="sigma70-ECF"/>
    <property type="match status" value="1"/>
</dbReference>
<comment type="similarity">
    <text evidence="1">Belongs to the sigma-70 factor family. ECF subfamily.</text>
</comment>
<dbReference type="STRING" id="45851.BHV86_04310"/>
<keyword evidence="5" id="KW-0804">Transcription</keyword>
<dbReference type="RefSeq" id="WP_005604252.1">
    <property type="nucleotide sequence ID" value="NZ_GG663524.1"/>
</dbReference>
<dbReference type="SUPFAM" id="SSF88946">
    <property type="entry name" value="Sigma2 domain of RNA polymerase sigma factors"/>
    <property type="match status" value="1"/>
</dbReference>
<dbReference type="GO" id="GO:0003677">
    <property type="term" value="F:DNA binding"/>
    <property type="evidence" value="ECO:0007669"/>
    <property type="project" value="UniProtKB-KW"/>
</dbReference>
<dbReference type="Gene3D" id="1.10.10.10">
    <property type="entry name" value="Winged helix-like DNA-binding domain superfamily/Winged helix DNA-binding domain"/>
    <property type="match status" value="1"/>
</dbReference>
<dbReference type="SUPFAM" id="SSF88659">
    <property type="entry name" value="Sigma3 and sigma4 domains of RNA polymerase sigma factors"/>
    <property type="match status" value="1"/>
</dbReference>
<feature type="domain" description="RNA polymerase sigma-70 region 4" evidence="7">
    <location>
        <begin position="132"/>
        <end position="179"/>
    </location>
</feature>
<dbReference type="Pfam" id="PF04542">
    <property type="entry name" value="Sigma70_r2"/>
    <property type="match status" value="1"/>
</dbReference>
<organism evidence="8 9">
    <name type="scientific">Eshraghiella crossota DSM 2876</name>
    <dbReference type="NCBI Taxonomy" id="511680"/>
    <lineage>
        <taxon>Bacteria</taxon>
        <taxon>Bacillati</taxon>
        <taxon>Bacillota</taxon>
        <taxon>Clostridia</taxon>
        <taxon>Lachnospirales</taxon>
        <taxon>Lachnospiraceae</taxon>
        <taxon>Eshraghiella</taxon>
    </lineage>
</organism>
<dbReference type="Gene3D" id="1.10.1740.10">
    <property type="match status" value="1"/>
</dbReference>
<dbReference type="InterPro" id="IPR007630">
    <property type="entry name" value="RNA_pol_sigma70_r4"/>
</dbReference>
<evidence type="ECO:0000256" key="1">
    <source>
        <dbReference type="ARBA" id="ARBA00010641"/>
    </source>
</evidence>
<dbReference type="EMBL" id="ABWN01000037">
    <property type="protein sequence ID" value="EFF67648.1"/>
    <property type="molecule type" value="Genomic_DNA"/>
</dbReference>
<sequence length="189" mass="22205">MLPIEDEIIIDRYIVRDERAISYTADKYGKQLVAIANRICDDLDIAEECENDTYLRAWNSIPPHEPRGYFFIFLAKITRNLALDRYKESNRLKRSATIVELTGELSEIIAGNDDTTANAESEELKNYINSFLRTLHKEKRNVFIRRYWYMDSVAEIADRYGISEGKVKTILFRVRNGLKQYLKKEGYYI</sequence>
<dbReference type="PANTHER" id="PTHR43133">
    <property type="entry name" value="RNA POLYMERASE ECF-TYPE SIGMA FACTO"/>
    <property type="match status" value="1"/>
</dbReference>